<proteinExistence type="predicted"/>
<dbReference type="GO" id="GO:0004109">
    <property type="term" value="F:coproporphyrinogen oxidase activity"/>
    <property type="evidence" value="ECO:0007669"/>
    <property type="project" value="UniProtKB-EC"/>
</dbReference>
<dbReference type="Proteomes" id="UP000004947">
    <property type="component" value="Unassembled WGS sequence"/>
</dbReference>
<evidence type="ECO:0000313" key="1">
    <source>
        <dbReference type="EMBL" id="EDM26109.1"/>
    </source>
</evidence>
<keyword evidence="2" id="KW-1185">Reference proteome</keyword>
<dbReference type="STRING" id="313628.LNTAR_04646"/>
<evidence type="ECO:0000313" key="2">
    <source>
        <dbReference type="Proteomes" id="UP000004947"/>
    </source>
</evidence>
<sequence length="140" mass="16114">MKLFYTLISLLSVQLISAEDAKPSFSEFILGKWEFDIPNAIKEQEKGLKKELPEKLKDQVRAQLEGATVIIKKDEIEVLLIASEKKLKYTVKEVGPNYIKTSITYPLGGVESRTFIYENNLLYIREGNKNYMILKKPTKQ</sequence>
<accession>A6DQM8</accession>
<keyword evidence="1" id="KW-0560">Oxidoreductase</keyword>
<gene>
    <name evidence="1" type="ORF">LNTAR_04646</name>
</gene>
<protein>
    <submittedName>
        <fullName evidence="1">Coproporphyrinogen III oxidase</fullName>
        <ecNumber evidence="1">1.3.3.3</ecNumber>
    </submittedName>
</protein>
<reference evidence="1 2" key="1">
    <citation type="journal article" date="2010" name="J. Bacteriol.">
        <title>Genome sequence of Lentisphaera araneosa HTCC2155T, the type species of the order Lentisphaerales in the phylum Lentisphaerae.</title>
        <authorList>
            <person name="Thrash J.C."/>
            <person name="Cho J.C."/>
            <person name="Vergin K.L."/>
            <person name="Morris R.M."/>
            <person name="Giovannoni S.J."/>
        </authorList>
    </citation>
    <scope>NUCLEOTIDE SEQUENCE [LARGE SCALE GENOMIC DNA]</scope>
    <source>
        <strain evidence="1 2">HTCC2155</strain>
    </source>
</reference>
<dbReference type="RefSeq" id="WP_007280155.1">
    <property type="nucleotide sequence ID" value="NZ_ABCK01000020.1"/>
</dbReference>
<name>A6DQM8_9BACT</name>
<dbReference type="EMBL" id="ABCK01000020">
    <property type="protein sequence ID" value="EDM26109.1"/>
    <property type="molecule type" value="Genomic_DNA"/>
</dbReference>
<comment type="caution">
    <text evidence="1">The sequence shown here is derived from an EMBL/GenBank/DDBJ whole genome shotgun (WGS) entry which is preliminary data.</text>
</comment>
<organism evidence="1 2">
    <name type="scientific">Lentisphaera araneosa HTCC2155</name>
    <dbReference type="NCBI Taxonomy" id="313628"/>
    <lineage>
        <taxon>Bacteria</taxon>
        <taxon>Pseudomonadati</taxon>
        <taxon>Lentisphaerota</taxon>
        <taxon>Lentisphaeria</taxon>
        <taxon>Lentisphaerales</taxon>
        <taxon>Lentisphaeraceae</taxon>
        <taxon>Lentisphaera</taxon>
    </lineage>
</organism>
<dbReference type="AlphaFoldDB" id="A6DQM8"/>
<dbReference type="EC" id="1.3.3.3" evidence="1"/>